<sequence>MHIAKWSKAIINHGSHLSILSDKVWEVHISALVIMDTIWLARNKLIHKRLVLNPVFCLKSISSMVRAHLKALLDSSSVPEAWDRSPQGLLKANFDVVIRSMFSVAAVVLSDHIGLI</sequence>
<gene>
    <name evidence="1" type="ORF">FH972_010129</name>
</gene>
<evidence type="ECO:0000313" key="2">
    <source>
        <dbReference type="Proteomes" id="UP000327013"/>
    </source>
</evidence>
<keyword evidence="2" id="KW-1185">Reference proteome</keyword>
<evidence type="ECO:0000313" key="1">
    <source>
        <dbReference type="EMBL" id="KAE8037548.1"/>
    </source>
</evidence>
<protein>
    <submittedName>
        <fullName evidence="1">Uncharacterized protein</fullName>
    </submittedName>
</protein>
<dbReference type="AlphaFoldDB" id="A0A660KQ41"/>
<name>A0A660KQ41_9ROSI</name>
<reference evidence="1 2" key="1">
    <citation type="submission" date="2019-06" db="EMBL/GenBank/DDBJ databases">
        <title>A chromosomal-level reference genome of Carpinus fangiana (Coryloideae, Betulaceae).</title>
        <authorList>
            <person name="Yang X."/>
            <person name="Wang Z."/>
            <person name="Zhang L."/>
            <person name="Hao G."/>
            <person name="Liu J."/>
            <person name="Yang Y."/>
        </authorList>
    </citation>
    <scope>NUCLEOTIDE SEQUENCE [LARGE SCALE GENOMIC DNA]</scope>
    <source>
        <strain evidence="1">Cfa_2016G</strain>
        <tissue evidence="1">Leaf</tissue>
    </source>
</reference>
<accession>A0A660KQ41</accession>
<organism evidence="1 2">
    <name type="scientific">Carpinus fangiana</name>
    <dbReference type="NCBI Taxonomy" id="176857"/>
    <lineage>
        <taxon>Eukaryota</taxon>
        <taxon>Viridiplantae</taxon>
        <taxon>Streptophyta</taxon>
        <taxon>Embryophyta</taxon>
        <taxon>Tracheophyta</taxon>
        <taxon>Spermatophyta</taxon>
        <taxon>Magnoliopsida</taxon>
        <taxon>eudicotyledons</taxon>
        <taxon>Gunneridae</taxon>
        <taxon>Pentapetalae</taxon>
        <taxon>rosids</taxon>
        <taxon>fabids</taxon>
        <taxon>Fagales</taxon>
        <taxon>Betulaceae</taxon>
        <taxon>Carpinus</taxon>
    </lineage>
</organism>
<dbReference type="Proteomes" id="UP000327013">
    <property type="component" value="Chromosome 4"/>
</dbReference>
<proteinExistence type="predicted"/>
<dbReference type="OrthoDB" id="987126at2759"/>
<dbReference type="EMBL" id="CM017324">
    <property type="protein sequence ID" value="KAE8037548.1"/>
    <property type="molecule type" value="Genomic_DNA"/>
</dbReference>